<protein>
    <submittedName>
        <fullName evidence="1">Unnamed protein product</fullName>
    </submittedName>
</protein>
<comment type="caution">
    <text evidence="1">The sequence shown here is derived from an EMBL/GenBank/DDBJ whole genome shotgun (WGS) entry which is preliminary data.</text>
</comment>
<dbReference type="AlphaFoldDB" id="A0A9W7D881"/>
<dbReference type="EMBL" id="BSXT01007646">
    <property type="protein sequence ID" value="GMF64071.1"/>
    <property type="molecule type" value="Genomic_DNA"/>
</dbReference>
<evidence type="ECO:0000313" key="1">
    <source>
        <dbReference type="EMBL" id="GMF64071.1"/>
    </source>
</evidence>
<organism evidence="1 2">
    <name type="scientific">Phytophthora fragariaefolia</name>
    <dbReference type="NCBI Taxonomy" id="1490495"/>
    <lineage>
        <taxon>Eukaryota</taxon>
        <taxon>Sar</taxon>
        <taxon>Stramenopiles</taxon>
        <taxon>Oomycota</taxon>
        <taxon>Peronosporomycetes</taxon>
        <taxon>Peronosporales</taxon>
        <taxon>Peronosporaceae</taxon>
        <taxon>Phytophthora</taxon>
    </lineage>
</organism>
<evidence type="ECO:0000313" key="2">
    <source>
        <dbReference type="Proteomes" id="UP001165121"/>
    </source>
</evidence>
<name>A0A9W7D881_9STRA</name>
<proteinExistence type="predicted"/>
<reference evidence="1" key="1">
    <citation type="submission" date="2023-04" db="EMBL/GenBank/DDBJ databases">
        <title>Phytophthora fragariaefolia NBRC 109709.</title>
        <authorList>
            <person name="Ichikawa N."/>
            <person name="Sato H."/>
            <person name="Tonouchi N."/>
        </authorList>
    </citation>
    <scope>NUCLEOTIDE SEQUENCE</scope>
    <source>
        <strain evidence="1">NBRC 109709</strain>
    </source>
</reference>
<gene>
    <name evidence="1" type="ORF">Pfra01_002799700</name>
</gene>
<keyword evidence="2" id="KW-1185">Reference proteome</keyword>
<accession>A0A9W7D881</accession>
<dbReference type="Proteomes" id="UP001165121">
    <property type="component" value="Unassembled WGS sequence"/>
</dbReference>
<sequence>MHFLSIKVAVPLHIKTFYSRKQAIHTLRDEDAPRTHARRPLFLPEYGLARQPPPPVVVESSVDGALVVEVVVDVFVVDDEAVDVVLGAVVSAVAEDVVDVVVVASEVDDETVDVADVAAGEAVDVVEVVESVVADEVVDSAVDVAAADEVVDDDVAHTVAVVGSVVNGVTVKSGVPPCDQVQQGSPKAAPLVMSLLGKMSAQKSAVQESPTASKAVAKSVNWELSLSGCPSSCEKRSPLGM</sequence>